<evidence type="ECO:0000313" key="3">
    <source>
        <dbReference type="Proteomes" id="UP001210130"/>
    </source>
</evidence>
<gene>
    <name evidence="2" type="ORF">OR613_12335</name>
</gene>
<evidence type="ECO:0000313" key="2">
    <source>
        <dbReference type="EMBL" id="WBW63611.1"/>
    </source>
</evidence>
<accession>A0AAJ5QXT8</accession>
<proteinExistence type="predicted"/>
<name>A0AAJ5QXT8_9ENTR</name>
<dbReference type="Proteomes" id="UP001210130">
    <property type="component" value="Chromosome"/>
</dbReference>
<keyword evidence="1" id="KW-1133">Transmembrane helix</keyword>
<evidence type="ECO:0000256" key="1">
    <source>
        <dbReference type="SAM" id="Phobius"/>
    </source>
</evidence>
<dbReference type="RefSeq" id="WP_131050256.1">
    <property type="nucleotide sequence ID" value="NZ_CP112887.1"/>
</dbReference>
<keyword evidence="3" id="KW-1185">Reference proteome</keyword>
<dbReference type="InterPro" id="IPR007047">
    <property type="entry name" value="Flp_Fap"/>
</dbReference>
<reference evidence="2 3" key="1">
    <citation type="journal article" date="2023" name="Microbiol. Resour. Announc.">
        <title>Complete Genome Sequence of the First Colistin-Resistant Raoultella electrica Strain.</title>
        <authorList>
            <person name="Aldeia C."/>
            <person name="Campos-Madueno E.I."/>
            <person name="Sendi P."/>
            <person name="Endimiani A."/>
        </authorList>
    </citation>
    <scope>NUCLEOTIDE SEQUENCE [LARGE SCALE GENOMIC DNA]</scope>
    <source>
        <strain evidence="2 3">S2-IND-01-C</strain>
    </source>
</reference>
<organism evidence="2 3">
    <name type="scientific">Klebsiella electrica</name>
    <dbReference type="NCBI Taxonomy" id="1259973"/>
    <lineage>
        <taxon>Bacteria</taxon>
        <taxon>Pseudomonadati</taxon>
        <taxon>Pseudomonadota</taxon>
        <taxon>Gammaproteobacteria</taxon>
        <taxon>Enterobacterales</taxon>
        <taxon>Enterobacteriaceae</taxon>
        <taxon>Klebsiella/Raoultella group</taxon>
        <taxon>Klebsiella</taxon>
    </lineage>
</organism>
<keyword evidence="1" id="KW-0812">Transmembrane</keyword>
<dbReference type="EMBL" id="CP112887">
    <property type="protein sequence ID" value="WBW63611.1"/>
    <property type="molecule type" value="Genomic_DNA"/>
</dbReference>
<feature type="transmembrane region" description="Helical" evidence="1">
    <location>
        <begin position="35"/>
        <end position="60"/>
    </location>
</feature>
<protein>
    <submittedName>
        <fullName evidence="2">Flp family type IVb pilin</fullName>
    </submittedName>
</protein>
<dbReference type="AlphaFoldDB" id="A0AAJ5QXT8"/>
<keyword evidence="1" id="KW-0472">Membrane</keyword>
<sequence length="82" mass="8588">MLNRVYDKYLAAYSCVAGCIYDFKNNEKGVTAVEYAIVIAGVAAVVAVVFGSGGTVETMLTDIFDSIKTKVDNSMAGATPAP</sequence>
<dbReference type="Pfam" id="PF04964">
    <property type="entry name" value="Flp_Fap"/>
    <property type="match status" value="1"/>
</dbReference>